<evidence type="ECO:0000313" key="2">
    <source>
        <dbReference type="Proteomes" id="UP001632037"/>
    </source>
</evidence>
<sequence>MLMKAALSDGIGDLLPDSSQDAIERAMNETVSAKTVAAEILIQEAIGLIRTHFLRVRCNEVGDSTSITSVLKCAEKSCFQSNLASLRSNRSEFDVPQTYAFGSRKLVSAHCALHRQVGKHSR</sequence>
<organism evidence="1 2">
    <name type="scientific">Phytophthora oleae</name>
    <dbReference type="NCBI Taxonomy" id="2107226"/>
    <lineage>
        <taxon>Eukaryota</taxon>
        <taxon>Sar</taxon>
        <taxon>Stramenopiles</taxon>
        <taxon>Oomycota</taxon>
        <taxon>Peronosporomycetes</taxon>
        <taxon>Peronosporales</taxon>
        <taxon>Peronosporaceae</taxon>
        <taxon>Phytophthora</taxon>
    </lineage>
</organism>
<gene>
    <name evidence="1" type="ORF">V7S43_007247</name>
</gene>
<comment type="caution">
    <text evidence="1">The sequence shown here is derived from an EMBL/GenBank/DDBJ whole genome shotgun (WGS) entry which is preliminary data.</text>
</comment>
<name>A0ABD3FMZ0_9STRA</name>
<evidence type="ECO:0008006" key="3">
    <source>
        <dbReference type="Google" id="ProtNLM"/>
    </source>
</evidence>
<accession>A0ABD3FMZ0</accession>
<proteinExistence type="predicted"/>
<dbReference type="AlphaFoldDB" id="A0ABD3FMZ0"/>
<evidence type="ECO:0000313" key="1">
    <source>
        <dbReference type="EMBL" id="KAL3667694.1"/>
    </source>
</evidence>
<dbReference type="Proteomes" id="UP001632037">
    <property type="component" value="Unassembled WGS sequence"/>
</dbReference>
<protein>
    <recommendedName>
        <fullName evidence="3">PPM-type phosphatase domain-containing protein</fullName>
    </recommendedName>
</protein>
<keyword evidence="2" id="KW-1185">Reference proteome</keyword>
<dbReference type="EMBL" id="JBIMZQ010000013">
    <property type="protein sequence ID" value="KAL3667694.1"/>
    <property type="molecule type" value="Genomic_DNA"/>
</dbReference>
<reference evidence="1 2" key="1">
    <citation type="submission" date="2024-09" db="EMBL/GenBank/DDBJ databases">
        <title>Genome sequencing and assembly of Phytophthora oleae, isolate VK10A, causative agent of rot of olive drupes.</title>
        <authorList>
            <person name="Conti Taguali S."/>
            <person name="Riolo M."/>
            <person name="La Spada F."/>
            <person name="Cacciola S.O."/>
            <person name="Dionisio G."/>
        </authorList>
    </citation>
    <scope>NUCLEOTIDE SEQUENCE [LARGE SCALE GENOMIC DNA]</scope>
    <source>
        <strain evidence="1 2">VK10A</strain>
    </source>
</reference>